<evidence type="ECO:0000313" key="1">
    <source>
        <dbReference type="EMBL" id="EHN58238.1"/>
    </source>
</evidence>
<name>G9WER5_9LACO</name>
<comment type="caution">
    <text evidence="1">The sequence shown here is derived from an EMBL/GenBank/DDBJ whole genome shotgun (WGS) entry which is preliminary data.</text>
</comment>
<organism evidence="1 2">
    <name type="scientific">Oenococcus kitaharae DSM 17330</name>
    <dbReference type="NCBI Taxonomy" id="1045004"/>
    <lineage>
        <taxon>Bacteria</taxon>
        <taxon>Bacillati</taxon>
        <taxon>Bacillota</taxon>
        <taxon>Bacilli</taxon>
        <taxon>Lactobacillales</taxon>
        <taxon>Lactobacillaceae</taxon>
        <taxon>Oenococcus</taxon>
    </lineage>
</organism>
<proteinExistence type="predicted"/>
<protein>
    <submittedName>
        <fullName evidence="1">Uncharacterized protein</fullName>
    </submittedName>
</protein>
<gene>
    <name evidence="1" type="ORF">OKIT_0109</name>
</gene>
<keyword evidence="2" id="KW-1185">Reference proteome</keyword>
<evidence type="ECO:0000313" key="2">
    <source>
        <dbReference type="Proteomes" id="UP000004959"/>
    </source>
</evidence>
<dbReference type="AlphaFoldDB" id="G9WER5"/>
<sequence>MIQGHLKMSDYGIFQKKELLNQIDPQHLIISGPTANEKELQDLPINPDYEELFGQYDEITVDPSGKILDVYEGEKPSYDCA</sequence>
<dbReference type="STRING" id="336988.NT96_03755"/>
<accession>G9WER5</accession>
<dbReference type="HOGENOM" id="CLU_2684253_0_0_9"/>
<reference evidence="1 2" key="1">
    <citation type="journal article" date="2012" name="PLoS ONE">
        <title>Functional divergence in the genus oenococcus as predicted by genome sequencing of the newly-described species, Oenococcus kitaharae.</title>
        <authorList>
            <person name="Borneman A.R."/>
            <person name="McCarthy J.M."/>
            <person name="Chambers P.J."/>
            <person name="Bartowsky E.J."/>
        </authorList>
    </citation>
    <scope>NUCLEOTIDE SEQUENCE [LARGE SCALE GENOMIC DNA]</scope>
    <source>
        <strain evidence="2">DSM17330</strain>
    </source>
</reference>
<dbReference type="PATRIC" id="fig|1045004.4.peg.111"/>
<dbReference type="Proteomes" id="UP000004959">
    <property type="component" value="Chromosome"/>
</dbReference>
<dbReference type="EMBL" id="AFVZ01000001">
    <property type="protein sequence ID" value="EHN58238.1"/>
    <property type="molecule type" value="Genomic_DNA"/>
</dbReference>